<evidence type="ECO:0000259" key="2">
    <source>
        <dbReference type="PROSITE" id="PS50404"/>
    </source>
</evidence>
<dbReference type="InterPro" id="IPR036249">
    <property type="entry name" value="Thioredoxin-like_sf"/>
</dbReference>
<dbReference type="SUPFAM" id="SSF47616">
    <property type="entry name" value="GST C-terminal domain-like"/>
    <property type="match status" value="1"/>
</dbReference>
<dbReference type="EMBL" id="MU839829">
    <property type="protein sequence ID" value="KAK1758678.1"/>
    <property type="molecule type" value="Genomic_DNA"/>
</dbReference>
<dbReference type="AlphaFoldDB" id="A0AAJ0BI18"/>
<dbReference type="InterPro" id="IPR010987">
    <property type="entry name" value="Glutathione-S-Trfase_C-like"/>
</dbReference>
<comment type="similarity">
    <text evidence="1">Belongs to the GST superfamily.</text>
</comment>
<dbReference type="SFLD" id="SFLDS00019">
    <property type="entry name" value="Glutathione_Transferase_(cytos"/>
    <property type="match status" value="1"/>
</dbReference>
<dbReference type="InterPro" id="IPR004045">
    <property type="entry name" value="Glutathione_S-Trfase_N"/>
</dbReference>
<dbReference type="GO" id="GO:0005737">
    <property type="term" value="C:cytoplasm"/>
    <property type="evidence" value="ECO:0007669"/>
    <property type="project" value="TreeGrafter"/>
</dbReference>
<accession>A0AAJ0BI18</accession>
<dbReference type="PANTHER" id="PTHR43968">
    <property type="match status" value="1"/>
</dbReference>
<keyword evidence="5" id="KW-1185">Reference proteome</keyword>
<gene>
    <name evidence="4" type="ORF">QBC47DRAFT_411359</name>
</gene>
<dbReference type="Proteomes" id="UP001239445">
    <property type="component" value="Unassembled WGS sequence"/>
</dbReference>
<proteinExistence type="inferred from homology"/>
<name>A0AAJ0BI18_9PEZI</name>
<dbReference type="SUPFAM" id="SSF52833">
    <property type="entry name" value="Thioredoxin-like"/>
    <property type="match status" value="1"/>
</dbReference>
<protein>
    <submittedName>
        <fullName evidence="4">Glutathione S-transferase</fullName>
    </submittedName>
</protein>
<dbReference type="Gene3D" id="1.20.1050.10">
    <property type="match status" value="1"/>
</dbReference>
<dbReference type="Pfam" id="PF13409">
    <property type="entry name" value="GST_N_2"/>
    <property type="match status" value="1"/>
</dbReference>
<reference evidence="4" key="1">
    <citation type="submission" date="2023-06" db="EMBL/GenBank/DDBJ databases">
        <title>Genome-scale phylogeny and comparative genomics of the fungal order Sordariales.</title>
        <authorList>
            <consortium name="Lawrence Berkeley National Laboratory"/>
            <person name="Hensen N."/>
            <person name="Bonometti L."/>
            <person name="Westerberg I."/>
            <person name="Brannstrom I.O."/>
            <person name="Guillou S."/>
            <person name="Cros-Aarteil S."/>
            <person name="Calhoun S."/>
            <person name="Haridas S."/>
            <person name="Kuo A."/>
            <person name="Mondo S."/>
            <person name="Pangilinan J."/>
            <person name="Riley R."/>
            <person name="Labutti K."/>
            <person name="Andreopoulos B."/>
            <person name="Lipzen A."/>
            <person name="Chen C."/>
            <person name="Yanf M."/>
            <person name="Daum C."/>
            <person name="Ng V."/>
            <person name="Clum A."/>
            <person name="Steindorff A."/>
            <person name="Ohm R."/>
            <person name="Martin F."/>
            <person name="Silar P."/>
            <person name="Natvig D."/>
            <person name="Lalanne C."/>
            <person name="Gautier V."/>
            <person name="Ament-Velasquez S.L."/>
            <person name="Kruys A."/>
            <person name="Hutchinson M.I."/>
            <person name="Powell A.J."/>
            <person name="Barry K."/>
            <person name="Miller A.N."/>
            <person name="Grigoriev I.V."/>
            <person name="Debuchy R."/>
            <person name="Gladieux P."/>
            <person name="Thoren M.H."/>
            <person name="Johannesson H."/>
        </authorList>
    </citation>
    <scope>NUCLEOTIDE SEQUENCE</scope>
    <source>
        <strain evidence="4">PSN4</strain>
    </source>
</reference>
<sequence length="291" mass="33543">MATVDTTVQPSPSGAAAAFAAKHAAPHPLKLYGGWFCPFVQRVWIVLAEKKIPHQYVEINPYHKAADFLRLNPRGLVPTLAIHPSPDSDSEEVRVLYESAVVVEYLDEAFCDQSLYGRDLLPRDKGSEYERARCRLWMDFVSSRVVPGFYRFIQHSEESGESLEEVREKFLDGLRSFVEEMRPAEEGPWFLGGRFSLVDVMLAPWAMRLFLLDWYKKPGGLGIREARERGGEEEKKIWERWDVWFDAVTNRQSVRDTWSDEEDYVKAYRRYAENTTQSEVAKATRAGRSLP</sequence>
<evidence type="ECO:0000259" key="3">
    <source>
        <dbReference type="PROSITE" id="PS50405"/>
    </source>
</evidence>
<dbReference type="SFLD" id="SFLDG00358">
    <property type="entry name" value="Main_(cytGST)"/>
    <property type="match status" value="1"/>
</dbReference>
<dbReference type="PANTHER" id="PTHR43968:SF13">
    <property type="entry name" value="GLUTATHIONE TRANSFERASE OMEGA-1"/>
    <property type="match status" value="1"/>
</dbReference>
<dbReference type="Pfam" id="PF13410">
    <property type="entry name" value="GST_C_2"/>
    <property type="match status" value="1"/>
</dbReference>
<organism evidence="4 5">
    <name type="scientific">Echria macrotheca</name>
    <dbReference type="NCBI Taxonomy" id="438768"/>
    <lineage>
        <taxon>Eukaryota</taxon>
        <taxon>Fungi</taxon>
        <taxon>Dikarya</taxon>
        <taxon>Ascomycota</taxon>
        <taxon>Pezizomycotina</taxon>
        <taxon>Sordariomycetes</taxon>
        <taxon>Sordariomycetidae</taxon>
        <taxon>Sordariales</taxon>
        <taxon>Schizotheciaceae</taxon>
        <taxon>Echria</taxon>
    </lineage>
</organism>
<evidence type="ECO:0000256" key="1">
    <source>
        <dbReference type="ARBA" id="ARBA00007409"/>
    </source>
</evidence>
<feature type="domain" description="GST C-terminal" evidence="3">
    <location>
        <begin position="127"/>
        <end position="267"/>
    </location>
</feature>
<evidence type="ECO:0000313" key="4">
    <source>
        <dbReference type="EMBL" id="KAK1758678.1"/>
    </source>
</evidence>
<dbReference type="InterPro" id="IPR050983">
    <property type="entry name" value="GST_Omega/HSP26"/>
</dbReference>
<dbReference type="PROSITE" id="PS50404">
    <property type="entry name" value="GST_NTER"/>
    <property type="match status" value="1"/>
</dbReference>
<feature type="domain" description="GST N-terminal" evidence="2">
    <location>
        <begin position="27"/>
        <end position="114"/>
    </location>
</feature>
<dbReference type="InterPro" id="IPR040079">
    <property type="entry name" value="Glutathione_S-Trfase"/>
</dbReference>
<comment type="caution">
    <text evidence="4">The sequence shown here is derived from an EMBL/GenBank/DDBJ whole genome shotgun (WGS) entry which is preliminary data.</text>
</comment>
<evidence type="ECO:0000313" key="5">
    <source>
        <dbReference type="Proteomes" id="UP001239445"/>
    </source>
</evidence>
<dbReference type="Gene3D" id="3.40.30.10">
    <property type="entry name" value="Glutaredoxin"/>
    <property type="match status" value="1"/>
</dbReference>
<dbReference type="PROSITE" id="PS50405">
    <property type="entry name" value="GST_CTER"/>
    <property type="match status" value="1"/>
</dbReference>
<dbReference type="InterPro" id="IPR036282">
    <property type="entry name" value="Glutathione-S-Trfase_C_sf"/>
</dbReference>
<dbReference type="CDD" id="cd00299">
    <property type="entry name" value="GST_C_family"/>
    <property type="match status" value="1"/>
</dbReference>